<evidence type="ECO:0000256" key="1">
    <source>
        <dbReference type="ARBA" id="ARBA00023122"/>
    </source>
</evidence>
<gene>
    <name evidence="4" type="ORF">AB0I59_19380</name>
</gene>
<dbReference type="InterPro" id="IPR046342">
    <property type="entry name" value="CBS_dom_sf"/>
</dbReference>
<dbReference type="InterPro" id="IPR000644">
    <property type="entry name" value="CBS_dom"/>
</dbReference>
<dbReference type="SUPFAM" id="SSF54631">
    <property type="entry name" value="CBS-domain pair"/>
    <property type="match status" value="1"/>
</dbReference>
<dbReference type="PROSITE" id="PS51371">
    <property type="entry name" value="CBS"/>
    <property type="match status" value="2"/>
</dbReference>
<reference evidence="4 5" key="1">
    <citation type="submission" date="2024-06" db="EMBL/GenBank/DDBJ databases">
        <title>The Natural Products Discovery Center: Release of the First 8490 Sequenced Strains for Exploring Actinobacteria Biosynthetic Diversity.</title>
        <authorList>
            <person name="Kalkreuter E."/>
            <person name="Kautsar S.A."/>
            <person name="Yang D."/>
            <person name="Bader C.D."/>
            <person name="Teijaro C.N."/>
            <person name="Fluegel L."/>
            <person name="Davis C.M."/>
            <person name="Simpson J.R."/>
            <person name="Lauterbach L."/>
            <person name="Steele A.D."/>
            <person name="Gui C."/>
            <person name="Meng S."/>
            <person name="Li G."/>
            <person name="Viehrig K."/>
            <person name="Ye F."/>
            <person name="Su P."/>
            <person name="Kiefer A.F."/>
            <person name="Nichols A."/>
            <person name="Cepeda A.J."/>
            <person name="Yan W."/>
            <person name="Fan B."/>
            <person name="Jiang Y."/>
            <person name="Adhikari A."/>
            <person name="Zheng C.-J."/>
            <person name="Schuster L."/>
            <person name="Cowan T.M."/>
            <person name="Smanski M.J."/>
            <person name="Chevrette M.G."/>
            <person name="De Carvalho L.P.S."/>
            <person name="Shen B."/>
        </authorList>
    </citation>
    <scope>NUCLEOTIDE SEQUENCE [LARGE SCALE GENOMIC DNA]</scope>
    <source>
        <strain evidence="4 5">NPDC050100</strain>
    </source>
</reference>
<organism evidence="4 5">
    <name type="scientific">Microtetraspora glauca</name>
    <dbReference type="NCBI Taxonomy" id="1996"/>
    <lineage>
        <taxon>Bacteria</taxon>
        <taxon>Bacillati</taxon>
        <taxon>Actinomycetota</taxon>
        <taxon>Actinomycetes</taxon>
        <taxon>Streptosporangiales</taxon>
        <taxon>Streptosporangiaceae</taxon>
        <taxon>Microtetraspora</taxon>
    </lineage>
</organism>
<dbReference type="InterPro" id="IPR051257">
    <property type="entry name" value="Diverse_CBS-Domain"/>
</dbReference>
<dbReference type="EMBL" id="JBFALK010000010">
    <property type="protein sequence ID" value="MEV0970800.1"/>
    <property type="molecule type" value="Genomic_DNA"/>
</dbReference>
<dbReference type="Proteomes" id="UP001551675">
    <property type="component" value="Unassembled WGS sequence"/>
</dbReference>
<dbReference type="SMART" id="SM00116">
    <property type="entry name" value="CBS"/>
    <property type="match status" value="2"/>
</dbReference>
<dbReference type="RefSeq" id="WP_063818856.1">
    <property type="nucleotide sequence ID" value="NZ_JBFALK010000010.1"/>
</dbReference>
<proteinExistence type="predicted"/>
<keyword evidence="1 2" id="KW-0129">CBS domain</keyword>
<evidence type="ECO:0000256" key="2">
    <source>
        <dbReference type="PROSITE-ProRule" id="PRU00703"/>
    </source>
</evidence>
<evidence type="ECO:0000259" key="3">
    <source>
        <dbReference type="PROSITE" id="PS51371"/>
    </source>
</evidence>
<dbReference type="Gene3D" id="3.10.580.10">
    <property type="entry name" value="CBS-domain"/>
    <property type="match status" value="1"/>
</dbReference>
<dbReference type="PANTHER" id="PTHR43080">
    <property type="entry name" value="CBS DOMAIN-CONTAINING PROTEIN CBSX3, MITOCHONDRIAL"/>
    <property type="match status" value="1"/>
</dbReference>
<protein>
    <submittedName>
        <fullName evidence="4">CBS domain-containing protein</fullName>
    </submittedName>
</protein>
<dbReference type="Pfam" id="PF00571">
    <property type="entry name" value="CBS"/>
    <property type="match status" value="2"/>
</dbReference>
<evidence type="ECO:0000313" key="4">
    <source>
        <dbReference type="EMBL" id="MEV0970800.1"/>
    </source>
</evidence>
<evidence type="ECO:0000313" key="5">
    <source>
        <dbReference type="Proteomes" id="UP001551675"/>
    </source>
</evidence>
<feature type="domain" description="CBS" evidence="3">
    <location>
        <begin position="84"/>
        <end position="139"/>
    </location>
</feature>
<accession>A0ABV3GGN0</accession>
<feature type="domain" description="CBS" evidence="3">
    <location>
        <begin position="7"/>
        <end position="63"/>
    </location>
</feature>
<comment type="caution">
    <text evidence="4">The sequence shown here is derived from an EMBL/GenBank/DDBJ whole genome shotgun (WGS) entry which is preliminary data.</text>
</comment>
<sequence>MLVREMMTAPVVTVPRTWSVKQAIHLLYEQDITAAPVVDEKGRMVGIVSEMDLLRGEFETDPGSYLRPVALPGSRPSVGVEEVMTSNVRTVQEQADVLEVVDLMITMGVKSVPVLRGGDVVGMASRRDLMGILAHGDERIRDDVLAALRDSLETTLWQVTVRDGLVELHGADVDDRSARIAEIIARTVPGVAGVVLASSGASGTSELP</sequence>
<keyword evidence="5" id="KW-1185">Reference proteome</keyword>
<name>A0ABV3GGN0_MICGL</name>
<dbReference type="PANTHER" id="PTHR43080:SF26">
    <property type="entry name" value="REGULATORY PROTEIN"/>
    <property type="match status" value="1"/>
</dbReference>